<dbReference type="InterPro" id="IPR002376">
    <property type="entry name" value="Formyl_transf_N"/>
</dbReference>
<dbReference type="Gene3D" id="3.40.50.12230">
    <property type="match status" value="1"/>
</dbReference>
<dbReference type="CDD" id="cd08646">
    <property type="entry name" value="FMT_core_Met-tRNA-FMT_N"/>
    <property type="match status" value="1"/>
</dbReference>
<dbReference type="GO" id="GO:0004479">
    <property type="term" value="F:methionyl-tRNA formyltransferase activity"/>
    <property type="evidence" value="ECO:0007669"/>
    <property type="project" value="UniProtKB-EC"/>
</dbReference>
<dbReference type="EMBL" id="UINC01001097">
    <property type="protein sequence ID" value="SUZ70656.1"/>
    <property type="molecule type" value="Genomic_DNA"/>
</dbReference>
<dbReference type="EC" id="2.1.2.9" evidence="2"/>
<dbReference type="NCBIfam" id="TIGR00460">
    <property type="entry name" value="fmt"/>
    <property type="match status" value="1"/>
</dbReference>
<keyword evidence="3" id="KW-0808">Transferase</keyword>
<evidence type="ECO:0000256" key="4">
    <source>
        <dbReference type="ARBA" id="ARBA00022917"/>
    </source>
</evidence>
<dbReference type="InterPro" id="IPR044135">
    <property type="entry name" value="Met-tRNA-FMT_C"/>
</dbReference>
<accession>A0A381PUA6</accession>
<organism evidence="7">
    <name type="scientific">marine metagenome</name>
    <dbReference type="NCBI Taxonomy" id="408172"/>
    <lineage>
        <taxon>unclassified sequences</taxon>
        <taxon>metagenomes</taxon>
        <taxon>ecological metagenomes</taxon>
    </lineage>
</organism>
<dbReference type="InterPro" id="IPR011034">
    <property type="entry name" value="Formyl_transferase-like_C_sf"/>
</dbReference>
<dbReference type="Pfam" id="PF02911">
    <property type="entry name" value="Formyl_trans_C"/>
    <property type="match status" value="1"/>
</dbReference>
<dbReference type="InterPro" id="IPR041711">
    <property type="entry name" value="Met-tRNA-FMT_N"/>
</dbReference>
<keyword evidence="4" id="KW-0648">Protein biosynthesis</keyword>
<evidence type="ECO:0000256" key="2">
    <source>
        <dbReference type="ARBA" id="ARBA00012261"/>
    </source>
</evidence>
<feature type="domain" description="Formyl transferase N-terminal" evidence="5">
    <location>
        <begin position="31"/>
        <end position="179"/>
    </location>
</feature>
<dbReference type="PANTHER" id="PTHR11138">
    <property type="entry name" value="METHIONYL-TRNA FORMYLTRANSFERASE"/>
    <property type="match status" value="1"/>
</dbReference>
<feature type="domain" description="Formyl transferase C-terminal" evidence="6">
    <location>
        <begin position="206"/>
        <end position="301"/>
    </location>
</feature>
<evidence type="ECO:0000259" key="6">
    <source>
        <dbReference type="Pfam" id="PF02911"/>
    </source>
</evidence>
<evidence type="ECO:0000256" key="3">
    <source>
        <dbReference type="ARBA" id="ARBA00022679"/>
    </source>
</evidence>
<dbReference type="InterPro" id="IPR005793">
    <property type="entry name" value="Formyl_trans_C"/>
</dbReference>
<dbReference type="PANTHER" id="PTHR11138:SF5">
    <property type="entry name" value="METHIONYL-TRNA FORMYLTRANSFERASE, MITOCHONDRIAL"/>
    <property type="match status" value="1"/>
</dbReference>
<evidence type="ECO:0000313" key="7">
    <source>
        <dbReference type="EMBL" id="SUZ70656.1"/>
    </source>
</evidence>
<dbReference type="SUPFAM" id="SSF53328">
    <property type="entry name" value="Formyltransferase"/>
    <property type="match status" value="1"/>
</dbReference>
<dbReference type="AlphaFoldDB" id="A0A381PUA6"/>
<proteinExistence type="inferred from homology"/>
<dbReference type="InterPro" id="IPR005794">
    <property type="entry name" value="Fmt"/>
</dbReference>
<sequence length="310" mass="34112">MMTEKIIFAGTPEFACPALKILVDMGAGPEMVLTQPDRRSGRGQKFKISPIKKYAISEDILVRQPEHLDDVGFISELNNIKPDVIIVAAYGLILPKDILSIPRYGCINIHASLLPRWRGASPIQSAILAGDEDTGISLMSVEEGLDSGPIFCSESITIGESETYGELHDRLATLGAKLLKGNLGKILSGNLHSEPQDSNKVTYARKIKKIKTRINWDSSNTSINRQIRAYNPYPTAFFQFKDEKIKCWKAKIGCNNGSPAGKVINFGAEGIEVACGQGSLIITEIQRPGRRRLHATKLAQQYDLTDALFQ</sequence>
<reference evidence="7" key="1">
    <citation type="submission" date="2018-05" db="EMBL/GenBank/DDBJ databases">
        <authorList>
            <person name="Lanie J.A."/>
            <person name="Ng W.-L."/>
            <person name="Kazmierczak K.M."/>
            <person name="Andrzejewski T.M."/>
            <person name="Davidsen T.M."/>
            <person name="Wayne K.J."/>
            <person name="Tettelin H."/>
            <person name="Glass J.I."/>
            <person name="Rusch D."/>
            <person name="Podicherti R."/>
            <person name="Tsui H.-C.T."/>
            <person name="Winkler M.E."/>
        </authorList>
    </citation>
    <scope>NUCLEOTIDE SEQUENCE</scope>
</reference>
<gene>
    <name evidence="7" type="ORF">METZ01_LOCUS23510</name>
</gene>
<dbReference type="GO" id="GO:0005829">
    <property type="term" value="C:cytosol"/>
    <property type="evidence" value="ECO:0007669"/>
    <property type="project" value="TreeGrafter"/>
</dbReference>
<name>A0A381PUA6_9ZZZZ</name>
<evidence type="ECO:0000256" key="1">
    <source>
        <dbReference type="ARBA" id="ARBA00010699"/>
    </source>
</evidence>
<protein>
    <recommendedName>
        <fullName evidence="2">methionyl-tRNA formyltransferase</fullName>
        <ecNumber evidence="2">2.1.2.9</ecNumber>
    </recommendedName>
</protein>
<dbReference type="HAMAP" id="MF_00182">
    <property type="entry name" value="Formyl_trans"/>
    <property type="match status" value="1"/>
</dbReference>
<dbReference type="Pfam" id="PF00551">
    <property type="entry name" value="Formyl_trans_N"/>
    <property type="match status" value="1"/>
</dbReference>
<comment type="similarity">
    <text evidence="1">Belongs to the Fmt family.</text>
</comment>
<dbReference type="InterPro" id="IPR036477">
    <property type="entry name" value="Formyl_transf_N_sf"/>
</dbReference>
<dbReference type="CDD" id="cd08704">
    <property type="entry name" value="Met_tRNA_FMT_C"/>
    <property type="match status" value="1"/>
</dbReference>
<evidence type="ECO:0000259" key="5">
    <source>
        <dbReference type="Pfam" id="PF00551"/>
    </source>
</evidence>
<dbReference type="SUPFAM" id="SSF50486">
    <property type="entry name" value="FMT C-terminal domain-like"/>
    <property type="match status" value="1"/>
</dbReference>